<dbReference type="PANTHER" id="PTHR13693">
    <property type="entry name" value="CLASS II AMINOTRANSFERASE/8-AMINO-7-OXONONANOATE SYNTHASE"/>
    <property type="match status" value="1"/>
</dbReference>
<dbReference type="Proteomes" id="UP000254508">
    <property type="component" value="Chromosome"/>
</dbReference>
<dbReference type="OrthoDB" id="9807157at2"/>
<accession>A0A345YHX2</accession>
<sequence>MPFSPSTFRPFAAQQEDLAELARKDRRRVLTLPRGADFSSNDYLALAGDEQLKRAVRAAMDRGVPLGAGGSRLLRGNHAEHELLEEEAARFFGSESTIFFANGYTANSALLATLPQRGDAIFHDELVHASAHEGMRLSRAVRFGVTHNDADAFADALARWRQSNSTGTAWIAVETLYSMDGDRAPLGALAELADRHGAILLADDAHATGVFGEGGRGLADSLAGRDNAIVLRTCGKALGSEGALLCGPRVMRDHLVNRARAFIFSTAPSPLIASCVREALRIVEDEPERRSALAELMSYGADRLAPFGVSASGSQIMPLVLGDDARTMQLAQNLREAGFDIRGIRPPTVPVGTSRLRISLTLNIGKPQIDALADTLSEIL</sequence>
<feature type="domain" description="Aminotransferase class I/classII large" evidence="4">
    <location>
        <begin position="37"/>
        <end position="373"/>
    </location>
</feature>
<keyword evidence="6" id="KW-1185">Reference proteome</keyword>
<dbReference type="EMBL" id="CP031357">
    <property type="protein sequence ID" value="AXK43524.1"/>
    <property type="molecule type" value="Genomic_DNA"/>
</dbReference>
<dbReference type="GO" id="GO:0009102">
    <property type="term" value="P:biotin biosynthetic process"/>
    <property type="evidence" value="ECO:0007669"/>
    <property type="project" value="TreeGrafter"/>
</dbReference>
<evidence type="ECO:0000256" key="1">
    <source>
        <dbReference type="ARBA" id="ARBA00001933"/>
    </source>
</evidence>
<dbReference type="SUPFAM" id="SSF53383">
    <property type="entry name" value="PLP-dependent transferases"/>
    <property type="match status" value="1"/>
</dbReference>
<dbReference type="InterPro" id="IPR015422">
    <property type="entry name" value="PyrdxlP-dep_Trfase_small"/>
</dbReference>
<keyword evidence="2" id="KW-0808">Transferase</keyword>
<keyword evidence="3" id="KW-0663">Pyridoxal phosphate</keyword>
<dbReference type="KEGG" id="err:DVR09_06860"/>
<gene>
    <name evidence="5" type="ORF">DVR09_06860</name>
</gene>
<dbReference type="InterPro" id="IPR015421">
    <property type="entry name" value="PyrdxlP-dep_Trfase_major"/>
</dbReference>
<evidence type="ECO:0000313" key="5">
    <source>
        <dbReference type="EMBL" id="AXK43524.1"/>
    </source>
</evidence>
<dbReference type="Gene3D" id="3.40.640.10">
    <property type="entry name" value="Type I PLP-dependent aspartate aminotransferase-like (Major domain)"/>
    <property type="match status" value="1"/>
</dbReference>
<proteinExistence type="predicted"/>
<dbReference type="Pfam" id="PF00155">
    <property type="entry name" value="Aminotran_1_2"/>
    <property type="match status" value="1"/>
</dbReference>
<evidence type="ECO:0000256" key="2">
    <source>
        <dbReference type="ARBA" id="ARBA00022679"/>
    </source>
</evidence>
<evidence type="ECO:0000256" key="3">
    <source>
        <dbReference type="ARBA" id="ARBA00022898"/>
    </source>
</evidence>
<protein>
    <submittedName>
        <fullName evidence="5">8-amino-7-oxononanoate synthase</fullName>
    </submittedName>
</protein>
<reference evidence="6" key="1">
    <citation type="submission" date="2018-07" db="EMBL/GenBank/DDBJ databases">
        <title>Genome sequence of Erythrobacter strain YH-07, an antagonistic bacterium isolated from Yellow Sea.</title>
        <authorList>
            <person name="Tang T."/>
            <person name="Liu Q."/>
            <person name="Sun X."/>
        </authorList>
    </citation>
    <scope>NUCLEOTIDE SEQUENCE [LARGE SCALE GENOMIC DNA]</scope>
    <source>
        <strain evidence="6">YH-07</strain>
    </source>
</reference>
<dbReference type="PANTHER" id="PTHR13693:SF100">
    <property type="entry name" value="8-AMINO-7-OXONONANOATE SYNTHASE"/>
    <property type="match status" value="1"/>
</dbReference>
<dbReference type="GO" id="GO:0008710">
    <property type="term" value="F:8-amino-7-oxononanoate synthase activity"/>
    <property type="evidence" value="ECO:0007669"/>
    <property type="project" value="TreeGrafter"/>
</dbReference>
<dbReference type="Gene3D" id="3.90.1150.10">
    <property type="entry name" value="Aspartate Aminotransferase, domain 1"/>
    <property type="match status" value="1"/>
</dbReference>
<organism evidence="5 6">
    <name type="scientific">Erythrobacter aureus</name>
    <dbReference type="NCBI Taxonomy" id="2182384"/>
    <lineage>
        <taxon>Bacteria</taxon>
        <taxon>Pseudomonadati</taxon>
        <taxon>Pseudomonadota</taxon>
        <taxon>Alphaproteobacteria</taxon>
        <taxon>Sphingomonadales</taxon>
        <taxon>Erythrobacteraceae</taxon>
        <taxon>Erythrobacter/Porphyrobacter group</taxon>
        <taxon>Erythrobacter</taxon>
    </lineage>
</organism>
<dbReference type="InterPro" id="IPR015424">
    <property type="entry name" value="PyrdxlP-dep_Trfase"/>
</dbReference>
<evidence type="ECO:0000259" key="4">
    <source>
        <dbReference type="Pfam" id="PF00155"/>
    </source>
</evidence>
<comment type="cofactor">
    <cofactor evidence="1">
        <name>pyridoxal 5'-phosphate</name>
        <dbReference type="ChEBI" id="CHEBI:597326"/>
    </cofactor>
</comment>
<evidence type="ECO:0000313" key="6">
    <source>
        <dbReference type="Proteomes" id="UP000254508"/>
    </source>
</evidence>
<dbReference type="AlphaFoldDB" id="A0A345YHX2"/>
<dbReference type="InterPro" id="IPR050087">
    <property type="entry name" value="AON_synthase_class-II"/>
</dbReference>
<dbReference type="InterPro" id="IPR004839">
    <property type="entry name" value="Aminotransferase_I/II_large"/>
</dbReference>
<dbReference type="GO" id="GO:0030170">
    <property type="term" value="F:pyridoxal phosphate binding"/>
    <property type="evidence" value="ECO:0007669"/>
    <property type="project" value="InterPro"/>
</dbReference>
<name>A0A345YHX2_9SPHN</name>
<dbReference type="RefSeq" id="WP_115417838.1">
    <property type="nucleotide sequence ID" value="NZ_CP031357.1"/>
</dbReference>